<name>A0A380LKF6_9FIRM</name>
<dbReference type="AlphaFoldDB" id="A0A380LKF6"/>
<proteinExistence type="predicted"/>
<reference evidence="2 3" key="1">
    <citation type="submission" date="2018-06" db="EMBL/GenBank/DDBJ databases">
        <authorList>
            <consortium name="Pathogen Informatics"/>
            <person name="Doyle S."/>
        </authorList>
    </citation>
    <scope>NUCLEOTIDE SEQUENCE [LARGE SCALE GENOMIC DNA]</scope>
    <source>
        <strain evidence="2 3">NCTC11087</strain>
    </source>
</reference>
<organism evidence="2 3">
    <name type="scientific">Faecalicoccus pleomorphus</name>
    <dbReference type="NCBI Taxonomy" id="1323"/>
    <lineage>
        <taxon>Bacteria</taxon>
        <taxon>Bacillati</taxon>
        <taxon>Bacillota</taxon>
        <taxon>Erysipelotrichia</taxon>
        <taxon>Erysipelotrichales</taxon>
        <taxon>Erysipelotrichaceae</taxon>
        <taxon>Faecalicoccus</taxon>
    </lineage>
</organism>
<protein>
    <submittedName>
        <fullName evidence="2">Uncharacterized protein</fullName>
    </submittedName>
</protein>
<evidence type="ECO:0000313" key="2">
    <source>
        <dbReference type="EMBL" id="SUO03753.1"/>
    </source>
</evidence>
<keyword evidence="3" id="KW-1185">Reference proteome</keyword>
<accession>A0A380LKF6</accession>
<feature type="transmembrane region" description="Helical" evidence="1">
    <location>
        <begin position="63"/>
        <end position="82"/>
    </location>
</feature>
<evidence type="ECO:0000256" key="1">
    <source>
        <dbReference type="SAM" id="Phobius"/>
    </source>
</evidence>
<keyword evidence="1" id="KW-0812">Transmembrane</keyword>
<dbReference type="Proteomes" id="UP000255523">
    <property type="component" value="Unassembled WGS sequence"/>
</dbReference>
<sequence length="83" mass="9779">MKNQTVKRLLFALIVIYVFIGLCDMDQRISSPIFHIIGYIIMAIIWSLLYYDAKQANQKYTWLFLILIVSYLLQVMNAISLLF</sequence>
<keyword evidence="1" id="KW-1133">Transmembrane helix</keyword>
<evidence type="ECO:0000313" key="3">
    <source>
        <dbReference type="Proteomes" id="UP000255523"/>
    </source>
</evidence>
<feature type="transmembrane region" description="Helical" evidence="1">
    <location>
        <begin position="33"/>
        <end position="51"/>
    </location>
</feature>
<gene>
    <name evidence="2" type="ORF">NCTC11087_00624</name>
</gene>
<dbReference type="EMBL" id="UHFX01000003">
    <property type="protein sequence ID" value="SUO03753.1"/>
    <property type="molecule type" value="Genomic_DNA"/>
</dbReference>
<keyword evidence="1" id="KW-0472">Membrane</keyword>